<dbReference type="Pfam" id="PF04679">
    <property type="entry name" value="DNA_ligase_A_C"/>
    <property type="match status" value="1"/>
</dbReference>
<dbReference type="InterPro" id="IPR036599">
    <property type="entry name" value="DNA_ligase_N_sf"/>
</dbReference>
<dbReference type="InterPro" id="IPR012309">
    <property type="entry name" value="DNA_ligase_ATP-dep_C"/>
</dbReference>
<proteinExistence type="inferred from homology"/>
<dbReference type="GO" id="GO:0003677">
    <property type="term" value="F:DNA binding"/>
    <property type="evidence" value="ECO:0007669"/>
    <property type="project" value="InterPro"/>
</dbReference>
<gene>
    <name evidence="9" type="ORF">ENU28_03915</name>
</gene>
<dbReference type="GO" id="GO:0071897">
    <property type="term" value="P:DNA biosynthetic process"/>
    <property type="evidence" value="ECO:0007669"/>
    <property type="project" value="InterPro"/>
</dbReference>
<organism evidence="9">
    <name type="scientific">candidate division WOR-3 bacterium</name>
    <dbReference type="NCBI Taxonomy" id="2052148"/>
    <lineage>
        <taxon>Bacteria</taxon>
        <taxon>Bacteria division WOR-3</taxon>
    </lineage>
</organism>
<dbReference type="SUPFAM" id="SSF50249">
    <property type="entry name" value="Nucleic acid-binding proteins"/>
    <property type="match status" value="1"/>
</dbReference>
<dbReference type="Pfam" id="PF04675">
    <property type="entry name" value="DNA_ligase_A_N"/>
    <property type="match status" value="1"/>
</dbReference>
<dbReference type="SUPFAM" id="SSF56091">
    <property type="entry name" value="DNA ligase/mRNA capping enzyme, catalytic domain"/>
    <property type="match status" value="1"/>
</dbReference>
<dbReference type="GO" id="GO:0006273">
    <property type="term" value="P:lagging strand elongation"/>
    <property type="evidence" value="ECO:0007669"/>
    <property type="project" value="TreeGrafter"/>
</dbReference>
<keyword evidence="2 9" id="KW-0436">Ligase</keyword>
<reference evidence="9" key="1">
    <citation type="journal article" date="2020" name="mSystems">
        <title>Genome- and Community-Level Interaction Insights into Carbon Utilization and Element Cycling Functions of Hydrothermarchaeota in Hydrothermal Sediment.</title>
        <authorList>
            <person name="Zhou Z."/>
            <person name="Liu Y."/>
            <person name="Xu W."/>
            <person name="Pan J."/>
            <person name="Luo Z.H."/>
            <person name="Li M."/>
        </authorList>
    </citation>
    <scope>NUCLEOTIDE SEQUENCE [LARGE SCALE GENOMIC DNA]</scope>
    <source>
        <strain evidence="9">SpSt-655</strain>
    </source>
</reference>
<evidence type="ECO:0000256" key="4">
    <source>
        <dbReference type="ARBA" id="ARBA00022741"/>
    </source>
</evidence>
<feature type="domain" description="ATP-dependent DNA ligase family profile" evidence="8">
    <location>
        <begin position="291"/>
        <end position="405"/>
    </location>
</feature>
<dbReference type="GO" id="GO:0003910">
    <property type="term" value="F:DNA ligase (ATP) activity"/>
    <property type="evidence" value="ECO:0007669"/>
    <property type="project" value="UniProtKB-EC"/>
</dbReference>
<evidence type="ECO:0000256" key="5">
    <source>
        <dbReference type="ARBA" id="ARBA00022840"/>
    </source>
</evidence>
<dbReference type="InterPro" id="IPR000977">
    <property type="entry name" value="DNA_ligase_ATP-dep"/>
</dbReference>
<comment type="caution">
    <text evidence="9">The sequence shown here is derived from an EMBL/GenBank/DDBJ whole genome shotgun (WGS) entry which is preliminary data.</text>
</comment>
<dbReference type="InterPro" id="IPR050191">
    <property type="entry name" value="ATP-dep_DNA_ligase"/>
</dbReference>
<sequence length="513" mass="60368">MKLKEVVLLAERLKGISSINEKVSLLSSFLKRVDKEEGKVVVALLIGENPYGKVGLGYQSLKNLLVLKESNESVEVSEIDKILKELKKIKGSDSLYRKLNILYYLFRKLDDKEREYLVNFLIGEIKIGANKGIIKKAIAKTFQISEDILDEIILKKGDFLQVIEGIFKEGKNYIEKTDFEIFQPFSPMLANIIYSLDELPKEKLACEYKIDGIRIFLHKKDKEVKIFSRHLKDITNNLFEIAEYFSEINGDFVLDGEVVLLDKENKILPFQDMMKIISRKERERFENIRPFFFDILYKNGEKLFGIPNKERWQILSKTIPNNLLIERIETDDKDKIKRFYEESIKRGNEGIMIKKLDSPYFIGSRKKYWLKLKNFYPLDLVILEAEWGHGRRKGWLSNFLLGCLNRERNGFLPLGKTFKGLSDKEFTEITKILLTKKIEDKEWGIIVRPEIVVEVFFSEIEKSPFYESGYALRFARINRIRYDKNPYEIATIDEIIRIFEEERKKKGEIDIFY</sequence>
<evidence type="ECO:0000256" key="6">
    <source>
        <dbReference type="ARBA" id="ARBA00034003"/>
    </source>
</evidence>
<evidence type="ECO:0000313" key="9">
    <source>
        <dbReference type="EMBL" id="HGQ55593.1"/>
    </source>
</evidence>
<evidence type="ECO:0000259" key="8">
    <source>
        <dbReference type="PROSITE" id="PS50160"/>
    </source>
</evidence>
<dbReference type="EC" id="6.5.1.1" evidence="1"/>
<dbReference type="InterPro" id="IPR012340">
    <property type="entry name" value="NA-bd_OB-fold"/>
</dbReference>
<dbReference type="Gene3D" id="2.40.50.140">
    <property type="entry name" value="Nucleic acid-binding proteins"/>
    <property type="match status" value="1"/>
</dbReference>
<dbReference type="Gene3D" id="1.10.3260.10">
    <property type="entry name" value="DNA ligase, ATP-dependent, N-terminal domain"/>
    <property type="match status" value="1"/>
</dbReference>
<comment type="similarity">
    <text evidence="7">Belongs to the ATP-dependent DNA ligase family.</text>
</comment>
<dbReference type="InterPro" id="IPR012310">
    <property type="entry name" value="DNA_ligase_ATP-dep_cent"/>
</dbReference>
<dbReference type="Gene3D" id="3.30.470.30">
    <property type="entry name" value="DNA ligase/mRNA capping enzyme"/>
    <property type="match status" value="1"/>
</dbReference>
<keyword evidence="3" id="KW-0235">DNA replication</keyword>
<dbReference type="Pfam" id="PF01068">
    <property type="entry name" value="DNA_ligase_A_M"/>
    <property type="match status" value="1"/>
</dbReference>
<dbReference type="GO" id="GO:0005524">
    <property type="term" value="F:ATP binding"/>
    <property type="evidence" value="ECO:0007669"/>
    <property type="project" value="UniProtKB-KW"/>
</dbReference>
<dbReference type="PROSITE" id="PS50160">
    <property type="entry name" value="DNA_LIGASE_A3"/>
    <property type="match status" value="1"/>
</dbReference>
<dbReference type="NCBIfam" id="TIGR00574">
    <property type="entry name" value="dnl1"/>
    <property type="match status" value="1"/>
</dbReference>
<keyword evidence="5" id="KW-0067">ATP-binding</keyword>
<dbReference type="AlphaFoldDB" id="A0A7V4CIC3"/>
<keyword evidence="4" id="KW-0547">Nucleotide-binding</keyword>
<name>A0A7V4CIC3_UNCW3</name>
<evidence type="ECO:0000256" key="2">
    <source>
        <dbReference type="ARBA" id="ARBA00022598"/>
    </source>
</evidence>
<dbReference type="InterPro" id="IPR012308">
    <property type="entry name" value="DNA_ligase_ATP-dep_N"/>
</dbReference>
<evidence type="ECO:0000256" key="7">
    <source>
        <dbReference type="RuleBase" id="RU004196"/>
    </source>
</evidence>
<dbReference type="PANTHER" id="PTHR45674">
    <property type="entry name" value="DNA LIGASE 1/3 FAMILY MEMBER"/>
    <property type="match status" value="1"/>
</dbReference>
<comment type="catalytic activity">
    <reaction evidence="6">
        <text>ATP + (deoxyribonucleotide)n-3'-hydroxyl + 5'-phospho-(deoxyribonucleotide)m = (deoxyribonucleotide)n+m + AMP + diphosphate.</text>
        <dbReference type="EC" id="6.5.1.1"/>
    </reaction>
</comment>
<protein>
    <recommendedName>
        <fullName evidence="1">DNA ligase (ATP)</fullName>
        <ecNumber evidence="1">6.5.1.1</ecNumber>
    </recommendedName>
</protein>
<dbReference type="GO" id="GO:0006310">
    <property type="term" value="P:DNA recombination"/>
    <property type="evidence" value="ECO:0007669"/>
    <property type="project" value="InterPro"/>
</dbReference>
<evidence type="ECO:0000256" key="1">
    <source>
        <dbReference type="ARBA" id="ARBA00012727"/>
    </source>
</evidence>
<evidence type="ECO:0000256" key="3">
    <source>
        <dbReference type="ARBA" id="ARBA00022705"/>
    </source>
</evidence>
<accession>A0A7V4CIC3</accession>
<dbReference type="SUPFAM" id="SSF117018">
    <property type="entry name" value="ATP-dependent DNA ligase DNA-binding domain"/>
    <property type="match status" value="1"/>
</dbReference>
<dbReference type="EMBL" id="DTBX01000137">
    <property type="protein sequence ID" value="HGQ55593.1"/>
    <property type="molecule type" value="Genomic_DNA"/>
</dbReference>
<dbReference type="PANTHER" id="PTHR45674:SF7">
    <property type="entry name" value="DNA LIGASE"/>
    <property type="match status" value="1"/>
</dbReference>
<dbReference type="GO" id="GO:0006281">
    <property type="term" value="P:DNA repair"/>
    <property type="evidence" value="ECO:0007669"/>
    <property type="project" value="InterPro"/>
</dbReference>